<dbReference type="Gene3D" id="1.20.1070.10">
    <property type="entry name" value="Rhodopsin 7-helix transmembrane proteins"/>
    <property type="match status" value="1"/>
</dbReference>
<dbReference type="PROSITE" id="PS00237">
    <property type="entry name" value="G_PROTEIN_RECEP_F1_1"/>
    <property type="match status" value="1"/>
</dbReference>
<keyword evidence="2" id="KW-1003">Cell membrane</keyword>
<comment type="caution">
    <text evidence="12">The sequence shown here is derived from an EMBL/GenBank/DDBJ whole genome shotgun (WGS) entry which is preliminary data.</text>
</comment>
<accession>A0ABD0LB57</accession>
<evidence type="ECO:0000256" key="10">
    <source>
        <dbReference type="SAM" id="Phobius"/>
    </source>
</evidence>
<evidence type="ECO:0000256" key="4">
    <source>
        <dbReference type="ARBA" id="ARBA00022989"/>
    </source>
</evidence>
<dbReference type="InterPro" id="IPR000276">
    <property type="entry name" value="GPCR_Rhodpsn"/>
</dbReference>
<feature type="transmembrane region" description="Helical" evidence="10">
    <location>
        <begin position="188"/>
        <end position="218"/>
    </location>
</feature>
<keyword evidence="5 9" id="KW-0297">G-protein coupled receptor</keyword>
<evidence type="ECO:0000256" key="3">
    <source>
        <dbReference type="ARBA" id="ARBA00022692"/>
    </source>
</evidence>
<evidence type="ECO:0000313" key="13">
    <source>
        <dbReference type="Proteomes" id="UP001519460"/>
    </source>
</evidence>
<feature type="non-terminal residue" evidence="12">
    <location>
        <position position="272"/>
    </location>
</feature>
<evidence type="ECO:0000256" key="6">
    <source>
        <dbReference type="ARBA" id="ARBA00023136"/>
    </source>
</evidence>
<dbReference type="GO" id="GO:0004930">
    <property type="term" value="F:G protein-coupled receptor activity"/>
    <property type="evidence" value="ECO:0007669"/>
    <property type="project" value="UniProtKB-KW"/>
</dbReference>
<dbReference type="Pfam" id="PF00001">
    <property type="entry name" value="7tm_1"/>
    <property type="match status" value="1"/>
</dbReference>
<evidence type="ECO:0000256" key="8">
    <source>
        <dbReference type="ARBA" id="ARBA00023224"/>
    </source>
</evidence>
<reference evidence="12 13" key="1">
    <citation type="journal article" date="2023" name="Sci. Data">
        <title>Genome assembly of the Korean intertidal mud-creeper Batillaria attramentaria.</title>
        <authorList>
            <person name="Patra A.K."/>
            <person name="Ho P.T."/>
            <person name="Jun S."/>
            <person name="Lee S.J."/>
            <person name="Kim Y."/>
            <person name="Won Y.J."/>
        </authorList>
    </citation>
    <scope>NUCLEOTIDE SEQUENCE [LARGE SCALE GENOMIC DNA]</scope>
    <source>
        <strain evidence="12">Wonlab-2016</strain>
    </source>
</reference>
<dbReference type="GO" id="GO:0005886">
    <property type="term" value="C:plasma membrane"/>
    <property type="evidence" value="ECO:0007669"/>
    <property type="project" value="UniProtKB-SubCell"/>
</dbReference>
<evidence type="ECO:0000259" key="11">
    <source>
        <dbReference type="PROSITE" id="PS50262"/>
    </source>
</evidence>
<dbReference type="AlphaFoldDB" id="A0ABD0LB57"/>
<keyword evidence="6 10" id="KW-0472">Membrane</keyword>
<evidence type="ECO:0000313" key="12">
    <source>
        <dbReference type="EMBL" id="KAK7496796.1"/>
    </source>
</evidence>
<evidence type="ECO:0000256" key="2">
    <source>
        <dbReference type="ARBA" id="ARBA00022475"/>
    </source>
</evidence>
<dbReference type="PRINTS" id="PR00237">
    <property type="entry name" value="GPCRRHODOPSN"/>
</dbReference>
<dbReference type="PANTHER" id="PTHR22752">
    <property type="entry name" value="G PROTEIN-COUPLED RECEPTOR"/>
    <property type="match status" value="1"/>
</dbReference>
<feature type="transmembrane region" description="Helical" evidence="10">
    <location>
        <begin position="155"/>
        <end position="176"/>
    </location>
</feature>
<feature type="transmembrane region" description="Helical" evidence="10">
    <location>
        <begin position="224"/>
        <end position="246"/>
    </location>
</feature>
<keyword evidence="8 9" id="KW-0807">Transducer</keyword>
<keyword evidence="3 9" id="KW-0812">Transmembrane</keyword>
<dbReference type="SUPFAM" id="SSF81321">
    <property type="entry name" value="Family A G protein-coupled receptor-like"/>
    <property type="match status" value="1"/>
</dbReference>
<keyword evidence="4 10" id="KW-1133">Transmembrane helix</keyword>
<dbReference type="CDD" id="cd00637">
    <property type="entry name" value="7tm_classA_rhodopsin-like"/>
    <property type="match status" value="1"/>
</dbReference>
<organism evidence="12 13">
    <name type="scientific">Batillaria attramentaria</name>
    <dbReference type="NCBI Taxonomy" id="370345"/>
    <lineage>
        <taxon>Eukaryota</taxon>
        <taxon>Metazoa</taxon>
        <taxon>Spiralia</taxon>
        <taxon>Lophotrochozoa</taxon>
        <taxon>Mollusca</taxon>
        <taxon>Gastropoda</taxon>
        <taxon>Caenogastropoda</taxon>
        <taxon>Sorbeoconcha</taxon>
        <taxon>Cerithioidea</taxon>
        <taxon>Batillariidae</taxon>
        <taxon>Batillaria</taxon>
    </lineage>
</organism>
<gene>
    <name evidence="12" type="ORF">BaRGS_00012005</name>
</gene>
<evidence type="ECO:0000256" key="7">
    <source>
        <dbReference type="ARBA" id="ARBA00023170"/>
    </source>
</evidence>
<dbReference type="PANTHER" id="PTHR22752:SF14">
    <property type="entry name" value="G-PROTEIN COUPLED RECEPTORS FAMILY 1 PROFILE DOMAIN-CONTAINING PROTEIN"/>
    <property type="match status" value="1"/>
</dbReference>
<dbReference type="PROSITE" id="PS50262">
    <property type="entry name" value="G_PROTEIN_RECEP_F1_2"/>
    <property type="match status" value="1"/>
</dbReference>
<comment type="similarity">
    <text evidence="9">Belongs to the G-protein coupled receptor 1 family.</text>
</comment>
<feature type="domain" description="G-protein coupled receptors family 1 profile" evidence="11">
    <location>
        <begin position="167"/>
        <end position="272"/>
    </location>
</feature>
<proteinExistence type="inferred from homology"/>
<protein>
    <recommendedName>
        <fullName evidence="11">G-protein coupled receptors family 1 profile domain-containing protein</fullName>
    </recommendedName>
</protein>
<dbReference type="InterPro" id="IPR017452">
    <property type="entry name" value="GPCR_Rhodpsn_7TM"/>
</dbReference>
<keyword evidence="7 9" id="KW-0675">Receptor</keyword>
<sequence length="272" mass="29543">MAGSESARFSKPYAIFVIIVTSFLRAYGEDNATTVYNATAAGSFPQATGFIKDTHSPSMNYSKRGVASNGSELFSLEESVYEDVALNQNEAFPLEVRAKEGVASNRSKSFSLEKRAQEGVVYNQSEPSLVERACGGVVVNQSVSFPFEERAYEGVALLIICLLAIGGNLTLWIVVIRTPELQTAANSLLLCLSAADLLVSVINMPLTVATIFIGRWVFSEGMCVATGFSNMLTFVGSVMSLCLITLNRYIRVCRPHSYNLMYGRTAVALHIS</sequence>
<evidence type="ECO:0000256" key="9">
    <source>
        <dbReference type="RuleBase" id="RU000688"/>
    </source>
</evidence>
<dbReference type="Proteomes" id="UP001519460">
    <property type="component" value="Unassembled WGS sequence"/>
</dbReference>
<dbReference type="EMBL" id="JACVVK020000064">
    <property type="protein sequence ID" value="KAK7496796.1"/>
    <property type="molecule type" value="Genomic_DNA"/>
</dbReference>
<evidence type="ECO:0000256" key="1">
    <source>
        <dbReference type="ARBA" id="ARBA00004651"/>
    </source>
</evidence>
<keyword evidence="13" id="KW-1185">Reference proteome</keyword>
<name>A0ABD0LB57_9CAEN</name>
<comment type="subcellular location">
    <subcellularLocation>
        <location evidence="1">Cell membrane</location>
        <topology evidence="1">Multi-pass membrane protein</topology>
    </subcellularLocation>
</comment>
<evidence type="ECO:0000256" key="5">
    <source>
        <dbReference type="ARBA" id="ARBA00023040"/>
    </source>
</evidence>